<gene>
    <name evidence="1" type="ORF">CSSPJE1EN2_LOCUS6444</name>
</gene>
<dbReference type="Proteomes" id="UP001497522">
    <property type="component" value="Chromosome 13"/>
</dbReference>
<protein>
    <submittedName>
        <fullName evidence="1">Uncharacterized protein</fullName>
    </submittedName>
</protein>
<sequence>MRSSSGVVTLAVFLEADSTFFARFGQIRDDFRCRLTCIFELNMNAINHESCRRGAVAVIITAREAYNTAYILRDALENINPPLDDCNGCNESCCCNQLLDSLGCCNSSCAQLLEQLTPITTACPVTKIHTNSTNCNEVVDTVTIFFLPNPPVILIPL</sequence>
<proteinExistence type="predicted"/>
<reference evidence="1" key="1">
    <citation type="submission" date="2024-03" db="EMBL/GenBank/DDBJ databases">
        <authorList>
            <consortium name="ELIXIR-Norway"/>
            <consortium name="Elixir Norway"/>
        </authorList>
    </citation>
    <scope>NUCLEOTIDE SEQUENCE</scope>
</reference>
<dbReference type="EMBL" id="OZ023714">
    <property type="protein sequence ID" value="CAK9863449.1"/>
    <property type="molecule type" value="Genomic_DNA"/>
</dbReference>
<name>A0ABP1ALN2_9BRYO</name>
<evidence type="ECO:0000313" key="2">
    <source>
        <dbReference type="Proteomes" id="UP001497522"/>
    </source>
</evidence>
<evidence type="ECO:0000313" key="1">
    <source>
        <dbReference type="EMBL" id="CAK9863449.1"/>
    </source>
</evidence>
<accession>A0ABP1ALN2</accession>
<organism evidence="1 2">
    <name type="scientific">Sphagnum jensenii</name>
    <dbReference type="NCBI Taxonomy" id="128206"/>
    <lineage>
        <taxon>Eukaryota</taxon>
        <taxon>Viridiplantae</taxon>
        <taxon>Streptophyta</taxon>
        <taxon>Embryophyta</taxon>
        <taxon>Bryophyta</taxon>
        <taxon>Sphagnophytina</taxon>
        <taxon>Sphagnopsida</taxon>
        <taxon>Sphagnales</taxon>
        <taxon>Sphagnaceae</taxon>
        <taxon>Sphagnum</taxon>
    </lineage>
</organism>
<keyword evidence="2" id="KW-1185">Reference proteome</keyword>